<protein>
    <submittedName>
        <fullName evidence="1">Uncharacterized protein</fullName>
    </submittedName>
</protein>
<name>A0A0F9HJT9_9ZZZZ</name>
<sequence>MNIKTHLNNAKGMLLLANEQVESGDYIGARASLAKAYSHTRELIDKVQKLVALKAMSNRPAGGP</sequence>
<reference evidence="1" key="1">
    <citation type="journal article" date="2015" name="Nature">
        <title>Complex archaea that bridge the gap between prokaryotes and eukaryotes.</title>
        <authorList>
            <person name="Spang A."/>
            <person name="Saw J.H."/>
            <person name="Jorgensen S.L."/>
            <person name="Zaremba-Niedzwiedzka K."/>
            <person name="Martijn J."/>
            <person name="Lind A.E."/>
            <person name="van Eijk R."/>
            <person name="Schleper C."/>
            <person name="Guy L."/>
            <person name="Ettema T.J."/>
        </authorList>
    </citation>
    <scope>NUCLEOTIDE SEQUENCE</scope>
</reference>
<organism evidence="1">
    <name type="scientific">marine sediment metagenome</name>
    <dbReference type="NCBI Taxonomy" id="412755"/>
    <lineage>
        <taxon>unclassified sequences</taxon>
        <taxon>metagenomes</taxon>
        <taxon>ecological metagenomes</taxon>
    </lineage>
</organism>
<comment type="caution">
    <text evidence="1">The sequence shown here is derived from an EMBL/GenBank/DDBJ whole genome shotgun (WGS) entry which is preliminary data.</text>
</comment>
<evidence type="ECO:0000313" key="1">
    <source>
        <dbReference type="EMBL" id="KKL75407.1"/>
    </source>
</evidence>
<dbReference type="AlphaFoldDB" id="A0A0F9HJT9"/>
<dbReference type="EMBL" id="LAZR01024357">
    <property type="protein sequence ID" value="KKL75407.1"/>
    <property type="molecule type" value="Genomic_DNA"/>
</dbReference>
<proteinExistence type="predicted"/>
<gene>
    <name evidence="1" type="ORF">LCGC14_2055170</name>
</gene>
<accession>A0A0F9HJT9</accession>